<protein>
    <recommendedName>
        <fullName evidence="3">Helix-turn-helix domain protein</fullName>
    </recommendedName>
</protein>
<organism evidence="1 2">
    <name type="scientific">Oxobacter pfennigii</name>
    <dbReference type="NCBI Taxonomy" id="36849"/>
    <lineage>
        <taxon>Bacteria</taxon>
        <taxon>Bacillati</taxon>
        <taxon>Bacillota</taxon>
        <taxon>Clostridia</taxon>
        <taxon>Eubacteriales</taxon>
        <taxon>Clostridiaceae</taxon>
        <taxon>Oxobacter</taxon>
    </lineage>
</organism>
<dbReference type="Proteomes" id="UP000050326">
    <property type="component" value="Unassembled WGS sequence"/>
</dbReference>
<proteinExistence type="predicted"/>
<keyword evidence="2" id="KW-1185">Reference proteome</keyword>
<dbReference type="RefSeq" id="WP_054876439.1">
    <property type="nucleotide sequence ID" value="NZ_LKET01000045.1"/>
</dbReference>
<comment type="caution">
    <text evidence="1">The sequence shown here is derived from an EMBL/GenBank/DDBJ whole genome shotgun (WGS) entry which is preliminary data.</text>
</comment>
<evidence type="ECO:0000313" key="1">
    <source>
        <dbReference type="EMBL" id="KPU43012.1"/>
    </source>
</evidence>
<sequence length="74" mass="8908">MAWLLLKAASRKTGHPEHRLRQWCKQKKIRFNMAGNRYIINDEWLDEDLEKMALENIKPQNNKNEYGKLRKINA</sequence>
<reference evidence="1 2" key="1">
    <citation type="submission" date="2015-09" db="EMBL/GenBank/DDBJ databases">
        <title>Genome sequence of Oxobacter pfennigii DSM 3222.</title>
        <authorList>
            <person name="Poehlein A."/>
            <person name="Bengelsdorf F.R."/>
            <person name="Schiel-Bengelsdorf B."/>
            <person name="Duerre P."/>
            <person name="Daniel R."/>
        </authorList>
    </citation>
    <scope>NUCLEOTIDE SEQUENCE [LARGE SCALE GENOMIC DNA]</scope>
    <source>
        <strain evidence="1 2">DSM 3222</strain>
    </source>
</reference>
<name>A0A0P8WXE5_9CLOT</name>
<gene>
    <name evidence="1" type="ORF">OXPF_34440</name>
</gene>
<evidence type="ECO:0000313" key="2">
    <source>
        <dbReference type="Proteomes" id="UP000050326"/>
    </source>
</evidence>
<dbReference type="OrthoDB" id="1634422at2"/>
<evidence type="ECO:0008006" key="3">
    <source>
        <dbReference type="Google" id="ProtNLM"/>
    </source>
</evidence>
<dbReference type="AlphaFoldDB" id="A0A0P8WXE5"/>
<accession>A0A0P8WXE5</accession>
<dbReference type="EMBL" id="LKET01000045">
    <property type="protein sequence ID" value="KPU43012.1"/>
    <property type="molecule type" value="Genomic_DNA"/>
</dbReference>